<gene>
    <name evidence="1" type="ORF">I4F81_002980</name>
</gene>
<reference evidence="1" key="1">
    <citation type="submission" date="2019-11" db="EMBL/GenBank/DDBJ databases">
        <title>Nori genome reveals adaptations in red seaweeds to the harsh intertidal environment.</title>
        <authorList>
            <person name="Wang D."/>
            <person name="Mao Y."/>
        </authorList>
    </citation>
    <scope>NUCLEOTIDE SEQUENCE</scope>
    <source>
        <tissue evidence="1">Gametophyte</tissue>
    </source>
</reference>
<evidence type="ECO:0000313" key="1">
    <source>
        <dbReference type="EMBL" id="KAK1860391.1"/>
    </source>
</evidence>
<proteinExistence type="predicted"/>
<evidence type="ECO:0000313" key="2">
    <source>
        <dbReference type="Proteomes" id="UP000798662"/>
    </source>
</evidence>
<name>A0ACC3BSI7_PYRYE</name>
<organism evidence="1 2">
    <name type="scientific">Pyropia yezoensis</name>
    <name type="common">Susabi-nori</name>
    <name type="synonym">Porphyra yezoensis</name>
    <dbReference type="NCBI Taxonomy" id="2788"/>
    <lineage>
        <taxon>Eukaryota</taxon>
        <taxon>Rhodophyta</taxon>
        <taxon>Bangiophyceae</taxon>
        <taxon>Bangiales</taxon>
        <taxon>Bangiaceae</taxon>
        <taxon>Pyropia</taxon>
    </lineage>
</organism>
<dbReference type="Proteomes" id="UP000798662">
    <property type="component" value="Chromosome 1"/>
</dbReference>
<sequence length="328" mass="35403">MASSLTAPATACSPRRAVASAFLGAPLVGSAGAAVFGRAPSVTGRRPAVRVPAGRPAAATRMVAEPETSTIVIDENIADFCSVDSRTGKRVEMSVPEKEALFLSAMNAYFNKEPALLSDSEFDALKEELTWQGSDVVTLSRDEFRFLDAAKSFDKGKSVMSDEEFDELKMSLRRQGSVVAVARGPRCSIERQITFSEVIPDTKRIIALYLPAAALGCLLWLSGSYELTPLRNVDPVLSLLLGTPLIYLFSRTVTQLVVPSPLILVGDCPSCGRQTRTFFGKVLSVDGFQEEATVKCDKCSAKLKVEKDSLRMVLLEEGKEKAAARAGR</sequence>
<comment type="caution">
    <text evidence="1">The sequence shown here is derived from an EMBL/GenBank/DDBJ whole genome shotgun (WGS) entry which is preliminary data.</text>
</comment>
<accession>A0ACC3BSI7</accession>
<protein>
    <submittedName>
        <fullName evidence="1">Uncharacterized protein</fullName>
    </submittedName>
</protein>
<dbReference type="EMBL" id="CM020618">
    <property type="protein sequence ID" value="KAK1860391.1"/>
    <property type="molecule type" value="Genomic_DNA"/>
</dbReference>
<keyword evidence="2" id="KW-1185">Reference proteome</keyword>